<dbReference type="InParanoid" id="I7LTK8"/>
<organism evidence="1 2">
    <name type="scientific">Tetrahymena thermophila (strain SB210)</name>
    <dbReference type="NCBI Taxonomy" id="312017"/>
    <lineage>
        <taxon>Eukaryota</taxon>
        <taxon>Sar</taxon>
        <taxon>Alveolata</taxon>
        <taxon>Ciliophora</taxon>
        <taxon>Intramacronucleata</taxon>
        <taxon>Oligohymenophorea</taxon>
        <taxon>Hymenostomatida</taxon>
        <taxon>Tetrahymenina</taxon>
        <taxon>Tetrahymenidae</taxon>
        <taxon>Tetrahymena</taxon>
    </lineage>
</organism>
<dbReference type="RefSeq" id="XP_001033097.1">
    <property type="nucleotide sequence ID" value="XM_001033097.1"/>
</dbReference>
<dbReference type="HOGENOM" id="CLU_1113227_0_0_1"/>
<evidence type="ECO:0000313" key="2">
    <source>
        <dbReference type="Proteomes" id="UP000009168"/>
    </source>
</evidence>
<dbReference type="EMBL" id="GG662665">
    <property type="protein sequence ID" value="EAR85434.1"/>
    <property type="molecule type" value="Genomic_DNA"/>
</dbReference>
<evidence type="ECO:0000313" key="1">
    <source>
        <dbReference type="EMBL" id="EAR85434.1"/>
    </source>
</evidence>
<dbReference type="Proteomes" id="UP000009168">
    <property type="component" value="Unassembled WGS sequence"/>
</dbReference>
<sequence length="250" mass="29366">MILTPLHCKVLQPQSCEFKIVKQPFFKPKKITSCQSNLNSCDSTSTSSFESQIENQDNQINTSIITIQTFKGVNSQFILSTCYMQNDEKFSCNYLFDKQDYQNSKLIPLEVKAQKVLNTDFSQEIVYPVPKKMIKTENKIQQSKNAAKNITKAFIRYMKDIKGDDDKNYKELTKFIKKHKYNNKNLKTIAQKPSYALDFKNFCNGQAQEWVDSCNIQDKEMHLRIINAFKNQDYEMLKEHKKRVKKRYSL</sequence>
<dbReference type="InterPro" id="IPR028008">
    <property type="entry name" value="DUF4441"/>
</dbReference>
<name>I7LTK8_TETTS</name>
<dbReference type="KEGG" id="tet:TTHERM_00441820"/>
<dbReference type="Pfam" id="PF14536">
    <property type="entry name" value="DUF4441"/>
    <property type="match status" value="1"/>
</dbReference>
<gene>
    <name evidence="1" type="ORF">TTHERM_00441820</name>
</gene>
<dbReference type="AlphaFoldDB" id="I7LTK8"/>
<reference evidence="2" key="1">
    <citation type="journal article" date="2006" name="PLoS Biol.">
        <title>Macronuclear genome sequence of the ciliate Tetrahymena thermophila, a model eukaryote.</title>
        <authorList>
            <person name="Eisen J.A."/>
            <person name="Coyne R.S."/>
            <person name="Wu M."/>
            <person name="Wu D."/>
            <person name="Thiagarajan M."/>
            <person name="Wortman J.R."/>
            <person name="Badger J.H."/>
            <person name="Ren Q."/>
            <person name="Amedeo P."/>
            <person name="Jones K.M."/>
            <person name="Tallon L.J."/>
            <person name="Delcher A.L."/>
            <person name="Salzberg S.L."/>
            <person name="Silva J.C."/>
            <person name="Haas B.J."/>
            <person name="Majoros W.H."/>
            <person name="Farzad M."/>
            <person name="Carlton J.M."/>
            <person name="Smith R.K. Jr."/>
            <person name="Garg J."/>
            <person name="Pearlman R.E."/>
            <person name="Karrer K.M."/>
            <person name="Sun L."/>
            <person name="Manning G."/>
            <person name="Elde N.C."/>
            <person name="Turkewitz A.P."/>
            <person name="Asai D.J."/>
            <person name="Wilkes D.E."/>
            <person name="Wang Y."/>
            <person name="Cai H."/>
            <person name="Collins K."/>
            <person name="Stewart B.A."/>
            <person name="Lee S.R."/>
            <person name="Wilamowska K."/>
            <person name="Weinberg Z."/>
            <person name="Ruzzo W.L."/>
            <person name="Wloga D."/>
            <person name="Gaertig J."/>
            <person name="Frankel J."/>
            <person name="Tsao C.-C."/>
            <person name="Gorovsky M.A."/>
            <person name="Keeling P.J."/>
            <person name="Waller R.F."/>
            <person name="Patron N.J."/>
            <person name="Cherry J.M."/>
            <person name="Stover N.A."/>
            <person name="Krieger C.J."/>
            <person name="del Toro C."/>
            <person name="Ryder H.F."/>
            <person name="Williamson S.C."/>
            <person name="Barbeau R.A."/>
            <person name="Hamilton E.P."/>
            <person name="Orias E."/>
        </authorList>
    </citation>
    <scope>NUCLEOTIDE SEQUENCE [LARGE SCALE GENOMIC DNA]</scope>
    <source>
        <strain evidence="2">SB210</strain>
    </source>
</reference>
<keyword evidence="2" id="KW-1185">Reference proteome</keyword>
<proteinExistence type="predicted"/>
<dbReference type="GeneID" id="7843296"/>
<protein>
    <submittedName>
        <fullName evidence="1">Uncharacterized protein</fullName>
    </submittedName>
</protein>
<accession>I7LTK8</accession>